<gene>
    <name evidence="1" type="ORF">AMORRO_LOCUS1295</name>
</gene>
<keyword evidence="2" id="KW-1185">Reference proteome</keyword>
<organism evidence="1 2">
    <name type="scientific">Acaulospora morrowiae</name>
    <dbReference type="NCBI Taxonomy" id="94023"/>
    <lineage>
        <taxon>Eukaryota</taxon>
        <taxon>Fungi</taxon>
        <taxon>Fungi incertae sedis</taxon>
        <taxon>Mucoromycota</taxon>
        <taxon>Glomeromycotina</taxon>
        <taxon>Glomeromycetes</taxon>
        <taxon>Diversisporales</taxon>
        <taxon>Acaulosporaceae</taxon>
        <taxon>Acaulospora</taxon>
    </lineage>
</organism>
<proteinExistence type="predicted"/>
<evidence type="ECO:0000313" key="1">
    <source>
        <dbReference type="EMBL" id="CAG8458867.1"/>
    </source>
</evidence>
<accession>A0A9N8YZW4</accession>
<name>A0A9N8YZW4_9GLOM</name>
<evidence type="ECO:0000313" key="2">
    <source>
        <dbReference type="Proteomes" id="UP000789342"/>
    </source>
</evidence>
<dbReference type="Proteomes" id="UP000789342">
    <property type="component" value="Unassembled WGS sequence"/>
</dbReference>
<comment type="caution">
    <text evidence="1">The sequence shown here is derived from an EMBL/GenBank/DDBJ whole genome shotgun (WGS) entry which is preliminary data.</text>
</comment>
<protein>
    <submittedName>
        <fullName evidence="1">2209_t:CDS:1</fullName>
    </submittedName>
</protein>
<reference evidence="1" key="1">
    <citation type="submission" date="2021-06" db="EMBL/GenBank/DDBJ databases">
        <authorList>
            <person name="Kallberg Y."/>
            <person name="Tangrot J."/>
            <person name="Rosling A."/>
        </authorList>
    </citation>
    <scope>NUCLEOTIDE SEQUENCE</scope>
    <source>
        <strain evidence="1">CL551</strain>
    </source>
</reference>
<dbReference type="EMBL" id="CAJVPV010000481">
    <property type="protein sequence ID" value="CAG8458867.1"/>
    <property type="molecule type" value="Genomic_DNA"/>
</dbReference>
<sequence>MDKRPPEEVYLEELCCLYRAERFRGNNILAIFEKMDQRAKICFKCLLCMSTMIYTV</sequence>
<dbReference type="AlphaFoldDB" id="A0A9N8YZW4"/>